<dbReference type="RefSeq" id="YP_007877686.1">
    <property type="nucleotide sequence ID" value="NC_021071.1"/>
</dbReference>
<reference evidence="2 3" key="1">
    <citation type="submission" date="2010-11" db="EMBL/GenBank/DDBJ databases">
        <title>The Genome Sequence of Cyanophage P-RSM1.</title>
        <authorList>
            <consortium name="The Broad Institute Genome Sequencing Platform"/>
            <person name="Henn M.R."/>
            <person name="Sullivan M.S."/>
            <person name="Osburne M.S."/>
            <person name="Levin J."/>
            <person name="Malboeuf C."/>
            <person name="Casali M."/>
            <person name="Russ C."/>
            <person name="Lennon N."/>
            <person name="Chapman S.B."/>
            <person name="Erlich R."/>
            <person name="Young S.K."/>
            <person name="Yandava C."/>
            <person name="Zeng Q."/>
            <person name="Alvarado L."/>
            <person name="Anderson S."/>
            <person name="Berlin A."/>
            <person name="Chen Z."/>
            <person name="Freedman E."/>
            <person name="Gellesch M."/>
            <person name="Goldberg J."/>
            <person name="Green L."/>
            <person name="Griggs A."/>
            <person name="Gujja S."/>
            <person name="Heilman E.R."/>
            <person name="Heiman D."/>
            <person name="Hollinger A."/>
            <person name="Howarth C."/>
            <person name="Larson L."/>
            <person name="Mehta T."/>
            <person name="Pearson M."/>
            <person name="Roberts A."/>
            <person name="Ryan E."/>
            <person name="Saif S."/>
            <person name="Shea T."/>
            <person name="Shenoy N."/>
            <person name="Sisk P."/>
            <person name="Stolte C."/>
            <person name="Sykes S."/>
            <person name="White J."/>
            <person name="Yu Q."/>
            <person name="Coleman M.L."/>
            <person name="Huang K.H."/>
            <person name="Weigele P.R."/>
            <person name="DeFrancesco A.S."/>
            <person name="Kern S.E."/>
            <person name="Thompson L.R."/>
            <person name="Fu R."/>
            <person name="Hombeck B."/>
            <person name="Chisholm S.W."/>
            <person name="Haas B."/>
            <person name="Nusbaum C."/>
            <person name="Birren B."/>
        </authorList>
    </citation>
    <scope>NUCLEOTIDE SEQUENCE [LARGE SCALE GENOMIC DNA]</scope>
    <source>
        <strain evidence="2 3">P-RSM1</strain>
    </source>
</reference>
<keyword evidence="1" id="KW-0472">Membrane</keyword>
<dbReference type="EMBL" id="HQ634175">
    <property type="protein sequence ID" value="AGH26451.1"/>
    <property type="molecule type" value="Genomic_DNA"/>
</dbReference>
<organism evidence="2 3">
    <name type="scientific">Cyanophage P-RSM1</name>
    <dbReference type="NCBI Taxonomy" id="536444"/>
    <lineage>
        <taxon>Viruses</taxon>
        <taxon>Duplodnaviria</taxon>
        <taxon>Heunggongvirae</taxon>
        <taxon>Uroviricota</taxon>
        <taxon>Caudoviricetes</taxon>
        <taxon>Pantevenvirales</taxon>
        <taxon>Kyanoviridae</taxon>
        <taxon>Emcearvirus</taxon>
        <taxon>Emcearvirus gerard</taxon>
    </lineage>
</organism>
<keyword evidence="1" id="KW-0812">Transmembrane</keyword>
<dbReference type="GeneID" id="15312105"/>
<accession>M4QGF8</accession>
<evidence type="ECO:0000256" key="1">
    <source>
        <dbReference type="SAM" id="Phobius"/>
    </source>
</evidence>
<evidence type="ECO:0000313" key="3">
    <source>
        <dbReference type="Proteomes" id="UP000201235"/>
    </source>
</evidence>
<name>M4QGF8_9CAUD</name>
<gene>
    <name evidence="2" type="ORF">CPPG_00135</name>
</gene>
<sequence length="55" mass="6484">MNPVEAYNNISWADAVPFMICLFGLYWTKKWIDLRFAKKGSKIVYKVKIVEDERG</sequence>
<dbReference type="OrthoDB" id="29287at10239"/>
<keyword evidence="3" id="KW-1185">Reference proteome</keyword>
<keyword evidence="1" id="KW-1133">Transmembrane helix</keyword>
<proteinExistence type="predicted"/>
<evidence type="ECO:0000313" key="2">
    <source>
        <dbReference type="EMBL" id="AGH26451.1"/>
    </source>
</evidence>
<protein>
    <submittedName>
        <fullName evidence="2">Uncharacterized protein</fullName>
    </submittedName>
</protein>
<dbReference type="KEGG" id="vg:15312105"/>
<dbReference type="Proteomes" id="UP000201235">
    <property type="component" value="Segment"/>
</dbReference>
<feature type="transmembrane region" description="Helical" evidence="1">
    <location>
        <begin position="6"/>
        <end position="28"/>
    </location>
</feature>